<dbReference type="Pfam" id="PF13304">
    <property type="entry name" value="AAA_21"/>
    <property type="match status" value="1"/>
</dbReference>
<keyword evidence="3" id="KW-1185">Reference proteome</keyword>
<dbReference type="PANTHER" id="PTHR43581">
    <property type="entry name" value="ATP/GTP PHOSPHATASE"/>
    <property type="match status" value="1"/>
</dbReference>
<dbReference type="GO" id="GO:0016887">
    <property type="term" value="F:ATP hydrolysis activity"/>
    <property type="evidence" value="ECO:0007669"/>
    <property type="project" value="InterPro"/>
</dbReference>
<dbReference type="Proteomes" id="UP000308838">
    <property type="component" value="Unassembled WGS sequence"/>
</dbReference>
<accession>A0A4U7BIX5</accession>
<feature type="domain" description="ATPase AAA-type core" evidence="1">
    <location>
        <begin position="46"/>
        <end position="149"/>
    </location>
</feature>
<proteinExistence type="predicted"/>
<comment type="caution">
    <text evidence="2">The sequence shown here is derived from an EMBL/GenBank/DDBJ whole genome shotgun (WGS) entry which is preliminary data.</text>
</comment>
<sequence length="370" mass="44117">MVFFESSILNGLRFNQLENKNYLKNYRNAHDASDFIKSELEMIINGENTGYFNSLRYIKSPKKIYFLEQNGHNISEYDFSTGEYFVLSILKIIDTLKNKIDKLRLFIIDEIDLALHPSAQHRLFKKLEKWYKDYNLLFIIATHSLVILEESKPNNTYYIENQNIYNPIYPAFITSKLYKLYFYDRIILVEDELAKKFVKKIIETKMKDIQLKYLILSIGGYENVMKHYTENDKTKFYSNAKVVAILDGDIKDDKKIRPYKSHKHFFLPFMNIEREVFDLLDDNKFLNIFEKYSSEKICNFKSIKMKKEILNKIATSNEVKNIYKKFKEDISECSDLNVEEIEDKIIEYLCSNDQKNEKFITNLKDFIVFG</sequence>
<name>A0A4U7BIX5_9BACT</name>
<dbReference type="InterPro" id="IPR003959">
    <property type="entry name" value="ATPase_AAA_core"/>
</dbReference>
<reference evidence="2 3" key="1">
    <citation type="submission" date="2018-05" db="EMBL/GenBank/DDBJ databases">
        <title>Novel Campyloabacter and Helicobacter Species and Strains.</title>
        <authorList>
            <person name="Mannion A.J."/>
            <person name="Shen Z."/>
            <person name="Fox J.G."/>
        </authorList>
    </citation>
    <scope>NUCLEOTIDE SEQUENCE [LARGE SCALE GENOMIC DNA]</scope>
    <source>
        <strain evidence="3">MIT17-664</strain>
    </source>
</reference>
<dbReference type="GO" id="GO:0005524">
    <property type="term" value="F:ATP binding"/>
    <property type="evidence" value="ECO:0007669"/>
    <property type="project" value="InterPro"/>
</dbReference>
<dbReference type="InterPro" id="IPR027417">
    <property type="entry name" value="P-loop_NTPase"/>
</dbReference>
<dbReference type="PANTHER" id="PTHR43581:SF4">
    <property type="entry name" value="ATP_GTP PHOSPHATASE"/>
    <property type="match status" value="1"/>
</dbReference>
<evidence type="ECO:0000259" key="1">
    <source>
        <dbReference type="Pfam" id="PF13304"/>
    </source>
</evidence>
<protein>
    <recommendedName>
        <fullName evidence="1">ATPase AAA-type core domain-containing protein</fullName>
    </recommendedName>
</protein>
<dbReference type="AlphaFoldDB" id="A0A4U7BIX5"/>
<dbReference type="InterPro" id="IPR051396">
    <property type="entry name" value="Bact_Antivir_Def_Nuclease"/>
</dbReference>
<evidence type="ECO:0000313" key="3">
    <source>
        <dbReference type="Proteomes" id="UP000308838"/>
    </source>
</evidence>
<dbReference type="Gene3D" id="3.40.50.300">
    <property type="entry name" value="P-loop containing nucleotide triphosphate hydrolases"/>
    <property type="match status" value="1"/>
</dbReference>
<dbReference type="EMBL" id="NXLZ01000003">
    <property type="protein sequence ID" value="TKX31479.1"/>
    <property type="molecule type" value="Genomic_DNA"/>
</dbReference>
<gene>
    <name evidence="2" type="ORF">CQA69_02315</name>
</gene>
<evidence type="ECO:0000313" key="2">
    <source>
        <dbReference type="EMBL" id="TKX31479.1"/>
    </source>
</evidence>
<dbReference type="SUPFAM" id="SSF52540">
    <property type="entry name" value="P-loop containing nucleoside triphosphate hydrolases"/>
    <property type="match status" value="1"/>
</dbReference>
<dbReference type="OrthoDB" id="997844at2"/>
<organism evidence="2 3">
    <name type="scientific">Campylobacter estrildidarum</name>
    <dbReference type="NCBI Taxonomy" id="2510189"/>
    <lineage>
        <taxon>Bacteria</taxon>
        <taxon>Pseudomonadati</taxon>
        <taxon>Campylobacterota</taxon>
        <taxon>Epsilonproteobacteria</taxon>
        <taxon>Campylobacterales</taxon>
        <taxon>Campylobacteraceae</taxon>
        <taxon>Campylobacter</taxon>
    </lineage>
</organism>